<organism evidence="2 3">
    <name type="scientific">Lentilactobacillus raoultii</name>
    <dbReference type="NCBI Taxonomy" id="1987503"/>
    <lineage>
        <taxon>Bacteria</taxon>
        <taxon>Bacillati</taxon>
        <taxon>Bacillota</taxon>
        <taxon>Bacilli</taxon>
        <taxon>Lactobacillales</taxon>
        <taxon>Lactobacillaceae</taxon>
        <taxon>Lentilactobacillus</taxon>
    </lineage>
</organism>
<dbReference type="EMBL" id="JBHTLH010000015">
    <property type="protein sequence ID" value="MFD1124825.1"/>
    <property type="molecule type" value="Genomic_DNA"/>
</dbReference>
<keyword evidence="1" id="KW-0812">Transmembrane</keyword>
<sequence length="47" mass="5101">MIAADIWNVFSQFQNGVAAGMFSVAAFVVAVIAAYIKLTVRENKSNH</sequence>
<reference evidence="3" key="1">
    <citation type="journal article" date="2019" name="Int. J. Syst. Evol. Microbiol.">
        <title>The Global Catalogue of Microorganisms (GCM) 10K type strain sequencing project: providing services to taxonomists for standard genome sequencing and annotation.</title>
        <authorList>
            <consortium name="The Broad Institute Genomics Platform"/>
            <consortium name="The Broad Institute Genome Sequencing Center for Infectious Disease"/>
            <person name="Wu L."/>
            <person name="Ma J."/>
        </authorList>
    </citation>
    <scope>NUCLEOTIDE SEQUENCE [LARGE SCALE GENOMIC DNA]</scope>
    <source>
        <strain evidence="3">CCUG 71848</strain>
    </source>
</reference>
<keyword evidence="3" id="KW-1185">Reference proteome</keyword>
<dbReference type="RefSeq" id="WP_162919740.1">
    <property type="nucleotide sequence ID" value="NZ_JBHTLH010000015.1"/>
</dbReference>
<evidence type="ECO:0000256" key="1">
    <source>
        <dbReference type="SAM" id="Phobius"/>
    </source>
</evidence>
<protein>
    <submittedName>
        <fullName evidence="2">Uncharacterized protein</fullName>
    </submittedName>
</protein>
<dbReference type="Proteomes" id="UP001597156">
    <property type="component" value="Unassembled WGS sequence"/>
</dbReference>
<keyword evidence="1" id="KW-1133">Transmembrane helix</keyword>
<evidence type="ECO:0000313" key="2">
    <source>
        <dbReference type="EMBL" id="MFD1124825.1"/>
    </source>
</evidence>
<keyword evidence="1" id="KW-0472">Membrane</keyword>
<feature type="transmembrane region" description="Helical" evidence="1">
    <location>
        <begin position="17"/>
        <end position="36"/>
    </location>
</feature>
<evidence type="ECO:0000313" key="3">
    <source>
        <dbReference type="Proteomes" id="UP001597156"/>
    </source>
</evidence>
<comment type="caution">
    <text evidence="2">The sequence shown here is derived from an EMBL/GenBank/DDBJ whole genome shotgun (WGS) entry which is preliminary data.</text>
</comment>
<proteinExistence type="predicted"/>
<gene>
    <name evidence="2" type="ORF">ACFQ22_05520</name>
</gene>
<accession>A0ABW3PIU6</accession>
<name>A0ABW3PIU6_9LACO</name>